<name>A0A919TRS3_9ACTN</name>
<dbReference type="EMBL" id="BOMY01000022">
    <property type="protein sequence ID" value="GIF20613.1"/>
    <property type="molecule type" value="Genomic_DNA"/>
</dbReference>
<accession>A0A919TRS3</accession>
<evidence type="ECO:0000313" key="2">
    <source>
        <dbReference type="Proteomes" id="UP000623608"/>
    </source>
</evidence>
<comment type="caution">
    <text evidence="1">The sequence shown here is derived from an EMBL/GenBank/DDBJ whole genome shotgun (WGS) entry which is preliminary data.</text>
</comment>
<keyword evidence="2" id="KW-1185">Reference proteome</keyword>
<gene>
    <name evidence="1" type="ORF">Ate02nite_33430</name>
</gene>
<dbReference type="AlphaFoldDB" id="A0A919TRS3"/>
<proteinExistence type="predicted"/>
<reference evidence="1" key="1">
    <citation type="submission" date="2021-01" db="EMBL/GenBank/DDBJ databases">
        <title>Whole genome shotgun sequence of Actinoplanes tereljensis NBRC 105297.</title>
        <authorList>
            <person name="Komaki H."/>
            <person name="Tamura T."/>
        </authorList>
    </citation>
    <scope>NUCLEOTIDE SEQUENCE</scope>
    <source>
        <strain evidence="1">NBRC 105297</strain>
    </source>
</reference>
<dbReference type="Gene3D" id="2.130.10.10">
    <property type="entry name" value="YVTN repeat-like/Quinoprotein amine dehydrogenase"/>
    <property type="match status" value="2"/>
</dbReference>
<dbReference type="InterPro" id="IPR015943">
    <property type="entry name" value="WD40/YVTN_repeat-like_dom_sf"/>
</dbReference>
<protein>
    <submittedName>
        <fullName evidence="1">Uncharacterized protein</fullName>
    </submittedName>
</protein>
<evidence type="ECO:0000313" key="1">
    <source>
        <dbReference type="EMBL" id="GIF20613.1"/>
    </source>
</evidence>
<organism evidence="1 2">
    <name type="scientific">Paractinoplanes tereljensis</name>
    <dbReference type="NCBI Taxonomy" id="571912"/>
    <lineage>
        <taxon>Bacteria</taxon>
        <taxon>Bacillati</taxon>
        <taxon>Actinomycetota</taxon>
        <taxon>Actinomycetes</taxon>
        <taxon>Micromonosporales</taxon>
        <taxon>Micromonosporaceae</taxon>
        <taxon>Paractinoplanes</taxon>
    </lineage>
</organism>
<dbReference type="InterPro" id="IPR011045">
    <property type="entry name" value="N2O_reductase_N"/>
</dbReference>
<dbReference type="Proteomes" id="UP000623608">
    <property type="component" value="Unassembled WGS sequence"/>
</dbReference>
<sequence length="366" mass="37334">MGAALVLVVGLLDGCGIPVREGDCPGGDITPVTAVAASRPPAAVGALWVADGSGAVRRIDGRTGEATATVAVAGVDPRMVPALVAGGGRLWVYRFDTGAVALIDPARGVVAGRATVKPVTPLIDNRVLYAYGALWIVQPGRLWRITVDGKVSGTALPDGFQPWAAVATEHWLWLASGKRLLRVDPADPADVAELALPQSAGELSYAGGGLYVTGINSAVVHRLDPVTGAVVGQTRLRDDELALSLAGEWAMGNCGNVVRLTDGLSVRVSEVSQDLPSVMALGDLWVGDEIASEVVRIDGASGEVRARMPVAAADPDDPAFGLLAGKASVWVVDGGVSRVDAGRNQVARILAAPIGAGGAGLTVAAF</sequence>
<dbReference type="SUPFAM" id="SSF63825">
    <property type="entry name" value="YWTD domain"/>
    <property type="match status" value="1"/>
</dbReference>
<dbReference type="SUPFAM" id="SSF50974">
    <property type="entry name" value="Nitrous oxide reductase, N-terminal domain"/>
    <property type="match status" value="1"/>
</dbReference>